<keyword evidence="2" id="KW-1185">Reference proteome</keyword>
<proteinExistence type="predicted"/>
<dbReference type="Proteomes" id="UP001054821">
    <property type="component" value="Chromosome 5"/>
</dbReference>
<dbReference type="AlphaFoldDB" id="A0AAD4YYN9"/>
<evidence type="ECO:0000313" key="1">
    <source>
        <dbReference type="EMBL" id="KAI5327217.1"/>
    </source>
</evidence>
<sequence length="140" mass="15537">MQAILTLLLLKDKKQSDAATEDNNVGTDCVMDDSDQFTTYLIFKGGDALIRWAHAQGKMNNIVIVITRSDSGGEGKKRPRVILACERSGKYKSCMSSETTGVRSNANGDTKKCSRDTDTKKWGCIFLFKGIIFGDEDDWK</sequence>
<evidence type="ECO:0000313" key="2">
    <source>
        <dbReference type="Proteomes" id="UP001054821"/>
    </source>
</evidence>
<comment type="caution">
    <text evidence="1">The sequence shown here is derived from an EMBL/GenBank/DDBJ whole genome shotgun (WGS) entry which is preliminary data.</text>
</comment>
<accession>A0AAD4YYN9</accession>
<dbReference type="EMBL" id="JAJFAZ020000005">
    <property type="protein sequence ID" value="KAI5327217.1"/>
    <property type="molecule type" value="Genomic_DNA"/>
</dbReference>
<protein>
    <submittedName>
        <fullName evidence="1">Uncharacterized protein</fullName>
    </submittedName>
</protein>
<gene>
    <name evidence="1" type="ORF">L3X38_026613</name>
</gene>
<name>A0AAD4YYN9_PRUDU</name>
<organism evidence="1 2">
    <name type="scientific">Prunus dulcis</name>
    <name type="common">Almond</name>
    <name type="synonym">Amygdalus dulcis</name>
    <dbReference type="NCBI Taxonomy" id="3755"/>
    <lineage>
        <taxon>Eukaryota</taxon>
        <taxon>Viridiplantae</taxon>
        <taxon>Streptophyta</taxon>
        <taxon>Embryophyta</taxon>
        <taxon>Tracheophyta</taxon>
        <taxon>Spermatophyta</taxon>
        <taxon>Magnoliopsida</taxon>
        <taxon>eudicotyledons</taxon>
        <taxon>Gunneridae</taxon>
        <taxon>Pentapetalae</taxon>
        <taxon>rosids</taxon>
        <taxon>fabids</taxon>
        <taxon>Rosales</taxon>
        <taxon>Rosaceae</taxon>
        <taxon>Amygdaloideae</taxon>
        <taxon>Amygdaleae</taxon>
        <taxon>Prunus</taxon>
    </lineage>
</organism>
<reference evidence="1 2" key="1">
    <citation type="journal article" date="2022" name="G3 (Bethesda)">
        <title>Whole-genome sequence and methylome profiling of the almond [Prunus dulcis (Mill.) D.A. Webb] cultivar 'Nonpareil'.</title>
        <authorList>
            <person name="D'Amico-Willman K.M."/>
            <person name="Ouma W.Z."/>
            <person name="Meulia T."/>
            <person name="Sideli G.M."/>
            <person name="Gradziel T.M."/>
            <person name="Fresnedo-Ramirez J."/>
        </authorList>
    </citation>
    <scope>NUCLEOTIDE SEQUENCE [LARGE SCALE GENOMIC DNA]</scope>
    <source>
        <strain evidence="1">Clone GOH B32 T37-40</strain>
    </source>
</reference>